<protein>
    <recommendedName>
        <fullName evidence="9">Ornithine decarboxylase</fullName>
    </recommendedName>
</protein>
<dbReference type="AlphaFoldDB" id="A0A8S1RQ68"/>
<dbReference type="InterPro" id="IPR022643">
    <property type="entry name" value="De-COase2_C"/>
</dbReference>
<dbReference type="Proteomes" id="UP000692954">
    <property type="component" value="Unassembled WGS sequence"/>
</dbReference>
<comment type="cofactor">
    <cofactor evidence="1">
        <name>pyridoxal 5'-phosphate</name>
        <dbReference type="ChEBI" id="CHEBI:597326"/>
    </cofactor>
</comment>
<name>A0A8S1RQ68_9CILI</name>
<keyword evidence="4" id="KW-0456">Lyase</keyword>
<dbReference type="Pfam" id="PF02784">
    <property type="entry name" value="Orn_Arg_deC_N"/>
    <property type="match status" value="1"/>
</dbReference>
<dbReference type="Pfam" id="PF00278">
    <property type="entry name" value="Orn_DAP_Arg_deC"/>
    <property type="match status" value="1"/>
</dbReference>
<evidence type="ECO:0000256" key="4">
    <source>
        <dbReference type="ARBA" id="ARBA00023239"/>
    </source>
</evidence>
<proteinExistence type="inferred from homology"/>
<keyword evidence="3" id="KW-0663">Pyridoxal phosphate</keyword>
<evidence type="ECO:0000259" key="5">
    <source>
        <dbReference type="Pfam" id="PF00278"/>
    </source>
</evidence>
<feature type="domain" description="Orn/DAP/Arg decarboxylase 2 C-terminal" evidence="5">
    <location>
        <begin position="113"/>
        <end position="214"/>
    </location>
</feature>
<organism evidence="7 8">
    <name type="scientific">Paramecium sonneborni</name>
    <dbReference type="NCBI Taxonomy" id="65129"/>
    <lineage>
        <taxon>Eukaryota</taxon>
        <taxon>Sar</taxon>
        <taxon>Alveolata</taxon>
        <taxon>Ciliophora</taxon>
        <taxon>Intramacronucleata</taxon>
        <taxon>Oligohymenophorea</taxon>
        <taxon>Peniculida</taxon>
        <taxon>Parameciidae</taxon>
        <taxon>Paramecium</taxon>
    </lineage>
</organism>
<gene>
    <name evidence="7" type="ORF">PSON_ATCC_30995.1.T2040007</name>
</gene>
<sequence length="250" mass="27930">MTTIFSGKFGDDLPNIEAIHKRFQEIQKLGIKIYGIHFHCGSGSSSFSKAIDLARECMKIGREYGHTMKLLDVGGGYPTGIIQENILTALKKTKDDPLGYDVIAEPGRHFSANTCYLLFRVMAKRIKQGKLCYHVNDSYYHSFNCLITDGVTFENQNDQFYGVQTSDLTDINITDQQNVSIFGMTCDGADIIANNIKLPNNIEVGDWLCMGGMGSYTIGPKSKFNGMKCTTKVYKWACKIKEQGQKQSLI</sequence>
<evidence type="ECO:0000313" key="7">
    <source>
        <dbReference type="EMBL" id="CAD8129015.1"/>
    </source>
</evidence>
<reference evidence="7" key="1">
    <citation type="submission" date="2021-01" db="EMBL/GenBank/DDBJ databases">
        <authorList>
            <consortium name="Genoscope - CEA"/>
            <person name="William W."/>
        </authorList>
    </citation>
    <scope>NUCLEOTIDE SEQUENCE</scope>
</reference>
<evidence type="ECO:0008006" key="9">
    <source>
        <dbReference type="Google" id="ProtNLM"/>
    </source>
</evidence>
<dbReference type="PANTHER" id="PTHR11482">
    <property type="entry name" value="ARGININE/DIAMINOPIMELATE/ORNITHINE DECARBOXYLASE"/>
    <property type="match status" value="1"/>
</dbReference>
<dbReference type="InterPro" id="IPR002433">
    <property type="entry name" value="Orn_de-COase"/>
</dbReference>
<comment type="similarity">
    <text evidence="2">Belongs to the Orn/Lys/Arg decarboxylase class-II family.</text>
</comment>
<evidence type="ECO:0000256" key="2">
    <source>
        <dbReference type="ARBA" id="ARBA00008872"/>
    </source>
</evidence>
<evidence type="ECO:0000256" key="3">
    <source>
        <dbReference type="ARBA" id="ARBA00022898"/>
    </source>
</evidence>
<dbReference type="PANTHER" id="PTHR11482:SF6">
    <property type="entry name" value="ORNITHINE DECARBOXYLASE 1-RELATED"/>
    <property type="match status" value="1"/>
</dbReference>
<feature type="domain" description="Orn/DAP/Arg decarboxylase 2 N-terminal" evidence="6">
    <location>
        <begin position="6"/>
        <end position="112"/>
    </location>
</feature>
<dbReference type="EMBL" id="CAJJDN010000204">
    <property type="protein sequence ID" value="CAD8129015.1"/>
    <property type="molecule type" value="Genomic_DNA"/>
</dbReference>
<dbReference type="GO" id="GO:0004586">
    <property type="term" value="F:ornithine decarboxylase activity"/>
    <property type="evidence" value="ECO:0007669"/>
    <property type="project" value="TreeGrafter"/>
</dbReference>
<dbReference type="InterPro" id="IPR022644">
    <property type="entry name" value="De-COase2_N"/>
</dbReference>
<dbReference type="OrthoDB" id="287243at2759"/>
<dbReference type="GO" id="GO:0033387">
    <property type="term" value="P:putrescine biosynthetic process from arginine, via ornithine"/>
    <property type="evidence" value="ECO:0007669"/>
    <property type="project" value="TreeGrafter"/>
</dbReference>
<evidence type="ECO:0000313" key="8">
    <source>
        <dbReference type="Proteomes" id="UP000692954"/>
    </source>
</evidence>
<evidence type="ECO:0000259" key="6">
    <source>
        <dbReference type="Pfam" id="PF02784"/>
    </source>
</evidence>
<dbReference type="GO" id="GO:0005737">
    <property type="term" value="C:cytoplasm"/>
    <property type="evidence" value="ECO:0007669"/>
    <property type="project" value="TreeGrafter"/>
</dbReference>
<evidence type="ECO:0000256" key="1">
    <source>
        <dbReference type="ARBA" id="ARBA00001933"/>
    </source>
</evidence>
<keyword evidence="8" id="KW-1185">Reference proteome</keyword>
<accession>A0A8S1RQ68</accession>
<comment type="caution">
    <text evidence="7">The sequence shown here is derived from an EMBL/GenBank/DDBJ whole genome shotgun (WGS) entry which is preliminary data.</text>
</comment>